<comment type="caution">
    <text evidence="1">The sequence shown here is derived from an EMBL/GenBank/DDBJ whole genome shotgun (WGS) entry which is preliminary data.</text>
</comment>
<accession>R6TVJ6</accession>
<organism evidence="1 2">
    <name type="scientific">Candidatus Colimorpha enterica</name>
    <dbReference type="NCBI Taxonomy" id="3083063"/>
    <lineage>
        <taxon>Bacteria</taxon>
        <taxon>Pseudomonadati</taxon>
        <taxon>Bacteroidota</taxon>
        <taxon>Bacteroidia</taxon>
        <taxon>Bacteroidales</taxon>
        <taxon>Candidatus Colimorpha</taxon>
    </lineage>
</organism>
<gene>
    <name evidence="1" type="ORF">BN580_01351</name>
</gene>
<proteinExistence type="predicted"/>
<evidence type="ECO:0000313" key="2">
    <source>
        <dbReference type="Proteomes" id="UP000017938"/>
    </source>
</evidence>
<name>R6TVJ6_9BACT</name>
<dbReference type="EMBL" id="CBFW010000182">
    <property type="protein sequence ID" value="CDC73849.1"/>
    <property type="molecule type" value="Genomic_DNA"/>
</dbReference>
<protein>
    <submittedName>
        <fullName evidence="1">Uncharacterized protein</fullName>
    </submittedName>
</protein>
<dbReference type="AlphaFoldDB" id="R6TVJ6"/>
<evidence type="ECO:0000313" key="1">
    <source>
        <dbReference type="EMBL" id="CDC73849.1"/>
    </source>
</evidence>
<sequence length="179" mass="19398">MVGINDTVAVEVGGNCLHHRNDLVDRPLLVVHQLEGGFEREVVQNLEVEDHAVGVVYQVKAQGTDRRVHLTEDRAVLVPAGSPPRLIKVEDLVVIKEVEEVSARLTAPPVVREDKVIGAGGGAVLGKEGGLPQRTVIVQRDEVERHVEAVLDFPVASVDRHADRFRRIGGGIEVGIDLA</sequence>
<reference evidence="1" key="1">
    <citation type="submission" date="2012-11" db="EMBL/GenBank/DDBJ databases">
        <title>Dependencies among metagenomic species, viruses, plasmids and units of genetic variation.</title>
        <authorList>
            <person name="Nielsen H.B."/>
            <person name="Almeida M."/>
            <person name="Juncker A.S."/>
            <person name="Rasmussen S."/>
            <person name="Li J."/>
            <person name="Sunagawa S."/>
            <person name="Plichta D."/>
            <person name="Gautier L."/>
            <person name="Le Chatelier E."/>
            <person name="Peletier E."/>
            <person name="Bonde I."/>
            <person name="Nielsen T."/>
            <person name="Manichanh C."/>
            <person name="Arumugam M."/>
            <person name="Batto J."/>
            <person name="Santos M.B.Q.D."/>
            <person name="Blom N."/>
            <person name="Borruel N."/>
            <person name="Burgdorf K.S."/>
            <person name="Boumezbeur F."/>
            <person name="Casellas F."/>
            <person name="Dore J."/>
            <person name="Guarner F."/>
            <person name="Hansen T."/>
            <person name="Hildebrand F."/>
            <person name="Kaas R.S."/>
            <person name="Kennedy S."/>
            <person name="Kristiansen K."/>
            <person name="Kultima J.R."/>
            <person name="Leonard P."/>
            <person name="Levenez F."/>
            <person name="Lund O."/>
            <person name="Moumen B."/>
            <person name="Le Paslier D."/>
            <person name="Pons N."/>
            <person name="Pedersen O."/>
            <person name="Prifti E."/>
            <person name="Qin J."/>
            <person name="Raes J."/>
            <person name="Tap J."/>
            <person name="Tims S."/>
            <person name="Ussery D.W."/>
            <person name="Yamada T."/>
            <person name="MetaHit consortium"/>
            <person name="Renault P."/>
            <person name="Sicheritz-Ponten T."/>
            <person name="Bork P."/>
            <person name="Wang J."/>
            <person name="Brunak S."/>
            <person name="Ehrlich S.D."/>
        </authorList>
    </citation>
    <scope>NUCLEOTIDE SEQUENCE [LARGE SCALE GENOMIC DNA]</scope>
</reference>
<dbReference type="Proteomes" id="UP000017938">
    <property type="component" value="Unassembled WGS sequence"/>
</dbReference>